<proteinExistence type="predicted"/>
<name>A0A1T5G8V4_9BACT</name>
<accession>A0A1T5G8V4</accession>
<evidence type="ECO:0000313" key="1">
    <source>
        <dbReference type="EMBL" id="SKC04846.1"/>
    </source>
</evidence>
<dbReference type="STRING" id="651661.SAMN05660293_03790"/>
<dbReference type="EMBL" id="FUZA01000005">
    <property type="protein sequence ID" value="SKC04846.1"/>
    <property type="molecule type" value="Genomic_DNA"/>
</dbReference>
<dbReference type="AlphaFoldDB" id="A0A1T5G8V4"/>
<evidence type="ECO:0000313" key="2">
    <source>
        <dbReference type="Proteomes" id="UP000190897"/>
    </source>
</evidence>
<protein>
    <submittedName>
        <fullName evidence="1">Uncharacterized protein</fullName>
    </submittedName>
</protein>
<keyword evidence="2" id="KW-1185">Reference proteome</keyword>
<dbReference type="Proteomes" id="UP000190897">
    <property type="component" value="Unassembled WGS sequence"/>
</dbReference>
<organism evidence="1 2">
    <name type="scientific">Dyadobacter psychrophilus</name>
    <dbReference type="NCBI Taxonomy" id="651661"/>
    <lineage>
        <taxon>Bacteria</taxon>
        <taxon>Pseudomonadati</taxon>
        <taxon>Bacteroidota</taxon>
        <taxon>Cytophagia</taxon>
        <taxon>Cytophagales</taxon>
        <taxon>Spirosomataceae</taxon>
        <taxon>Dyadobacter</taxon>
    </lineage>
</organism>
<reference evidence="2" key="1">
    <citation type="submission" date="2017-02" db="EMBL/GenBank/DDBJ databases">
        <authorList>
            <person name="Varghese N."/>
            <person name="Submissions S."/>
        </authorList>
    </citation>
    <scope>NUCLEOTIDE SEQUENCE [LARGE SCALE GENOMIC DNA]</scope>
    <source>
        <strain evidence="2">DSM 22270</strain>
    </source>
</reference>
<gene>
    <name evidence="1" type="ORF">SAMN05660293_03790</name>
</gene>
<sequence length="48" mass="5779">MSYFDKKLFKTIQIRRCSPEMDFIRNACYDEIEINKKTCADTQAQNNR</sequence>